<reference evidence="2 3" key="1">
    <citation type="submission" date="2016-10" db="EMBL/GenBank/DDBJ databases">
        <authorList>
            <person name="de Groot N.N."/>
        </authorList>
    </citation>
    <scope>NUCLEOTIDE SEQUENCE [LARGE SCALE GENOMIC DNA]</scope>
    <source>
        <strain>GEY</strain>
        <strain evidence="3">DSM 9560</strain>
    </source>
</reference>
<sequence length="81" mass="9251">MRISTFIFLGSTLLTGALLLVVTILLCFMFLQDSPYYPLTLLSALEEFILSIGYKFTLVVSGIGVLFLLQVRLLQRNWEYI</sequence>
<evidence type="ECO:0000313" key="3">
    <source>
        <dbReference type="Proteomes" id="UP000199513"/>
    </source>
</evidence>
<keyword evidence="1" id="KW-0472">Membrane</keyword>
<dbReference type="EMBL" id="FONY01000001">
    <property type="protein sequence ID" value="SFE39236.1"/>
    <property type="molecule type" value="Genomic_DNA"/>
</dbReference>
<feature type="transmembrane region" description="Helical" evidence="1">
    <location>
        <begin position="51"/>
        <end position="69"/>
    </location>
</feature>
<evidence type="ECO:0000313" key="2">
    <source>
        <dbReference type="EMBL" id="SFE39236.1"/>
    </source>
</evidence>
<dbReference type="Proteomes" id="UP000199513">
    <property type="component" value="Unassembled WGS sequence"/>
</dbReference>
<keyword evidence="3" id="KW-1185">Reference proteome</keyword>
<proteinExistence type="predicted"/>
<accession>A0A1I2A5X5</accession>
<dbReference type="AlphaFoldDB" id="A0A1I2A5X5"/>
<gene>
    <name evidence="2" type="ORF">SAMN04488541_100138</name>
</gene>
<protein>
    <submittedName>
        <fullName evidence="2">Uncharacterized protein</fullName>
    </submittedName>
</protein>
<organism evidence="2 3">
    <name type="scientific">Thermoflexibacter ruber</name>
    <dbReference type="NCBI Taxonomy" id="1003"/>
    <lineage>
        <taxon>Bacteria</taxon>
        <taxon>Pseudomonadati</taxon>
        <taxon>Bacteroidota</taxon>
        <taxon>Cytophagia</taxon>
        <taxon>Cytophagales</taxon>
        <taxon>Thermoflexibacteraceae</taxon>
        <taxon>Thermoflexibacter</taxon>
    </lineage>
</organism>
<name>A0A1I2A5X5_9BACT</name>
<evidence type="ECO:0000256" key="1">
    <source>
        <dbReference type="SAM" id="Phobius"/>
    </source>
</evidence>
<dbReference type="RefSeq" id="WP_143090726.1">
    <property type="nucleotide sequence ID" value="NZ_FONY01000001.1"/>
</dbReference>
<keyword evidence="1" id="KW-1133">Transmembrane helix</keyword>
<keyword evidence="1" id="KW-0812">Transmembrane</keyword>
<feature type="transmembrane region" description="Helical" evidence="1">
    <location>
        <begin position="7"/>
        <end position="31"/>
    </location>
</feature>